<dbReference type="EMBL" id="ABCS01000025">
    <property type="protein sequence ID" value="EDM78910.1"/>
    <property type="molecule type" value="Genomic_DNA"/>
</dbReference>
<dbReference type="STRING" id="391625.PPSIR1_03538"/>
<dbReference type="Proteomes" id="UP000005801">
    <property type="component" value="Unassembled WGS sequence"/>
</dbReference>
<name>A6G5G7_9BACT</name>
<dbReference type="AlphaFoldDB" id="A6G5G7"/>
<protein>
    <submittedName>
        <fullName evidence="2">Uncharacterized protein</fullName>
    </submittedName>
</protein>
<keyword evidence="3" id="KW-1185">Reference proteome</keyword>
<evidence type="ECO:0000313" key="2">
    <source>
        <dbReference type="EMBL" id="EDM78910.1"/>
    </source>
</evidence>
<organism evidence="2 3">
    <name type="scientific">Plesiocystis pacifica SIR-1</name>
    <dbReference type="NCBI Taxonomy" id="391625"/>
    <lineage>
        <taxon>Bacteria</taxon>
        <taxon>Pseudomonadati</taxon>
        <taxon>Myxococcota</taxon>
        <taxon>Polyangia</taxon>
        <taxon>Nannocystales</taxon>
        <taxon>Nannocystaceae</taxon>
        <taxon>Plesiocystis</taxon>
    </lineage>
</organism>
<evidence type="ECO:0000256" key="1">
    <source>
        <dbReference type="SAM" id="MobiDB-lite"/>
    </source>
</evidence>
<feature type="compositionally biased region" description="Pro residues" evidence="1">
    <location>
        <begin position="128"/>
        <end position="156"/>
    </location>
</feature>
<feature type="region of interest" description="Disordered" evidence="1">
    <location>
        <begin position="15"/>
        <end position="167"/>
    </location>
</feature>
<accession>A6G5G7</accession>
<reference evidence="2 3" key="1">
    <citation type="submission" date="2007-06" db="EMBL/GenBank/DDBJ databases">
        <authorList>
            <person name="Shimkets L."/>
            <person name="Ferriera S."/>
            <person name="Johnson J."/>
            <person name="Kravitz S."/>
            <person name="Beeson K."/>
            <person name="Sutton G."/>
            <person name="Rogers Y.-H."/>
            <person name="Friedman R."/>
            <person name="Frazier M."/>
            <person name="Venter J.C."/>
        </authorList>
    </citation>
    <scope>NUCLEOTIDE SEQUENCE [LARGE SCALE GENOMIC DNA]</scope>
    <source>
        <strain evidence="2 3">SIR-1</strain>
    </source>
</reference>
<dbReference type="eggNOG" id="ENOG5033FN5">
    <property type="taxonomic scope" value="Bacteria"/>
</dbReference>
<sequence length="307" mass="32004">MTTLAALVLLIGASSACKDGDEPPPAADPMDDAWLDAIEDGDEGTVPEAEPKTEVEPSPTPTAPAAPEAVAAAETGGLGETGEAQAPAPEAAPARTEAGTKLAANTPRSQPSAGSAPSPSAEATPTPEAAPTPEPTPEAAPTPAPEPEPPAGPPPLTLADFGGTYGYVGGQKQRDDLAASIEKAVESLNVAIRGIGRKRLTKTNPIDSWVELTVTGDKVRTRFASTFDATCVVDGGACYWTNKKGVKHTVKVRRKGNKLIQTIVGEDGTKTSVFVISEDRKRLTVHHKITASRLKNPMTYRLSYKRK</sequence>
<feature type="compositionally biased region" description="Low complexity" evidence="1">
    <location>
        <begin position="111"/>
        <end position="127"/>
    </location>
</feature>
<feature type="compositionally biased region" description="Low complexity" evidence="1">
    <location>
        <begin position="65"/>
        <end position="100"/>
    </location>
</feature>
<feature type="compositionally biased region" description="Acidic residues" evidence="1">
    <location>
        <begin position="29"/>
        <end position="45"/>
    </location>
</feature>
<evidence type="ECO:0000313" key="3">
    <source>
        <dbReference type="Proteomes" id="UP000005801"/>
    </source>
</evidence>
<proteinExistence type="predicted"/>
<comment type="caution">
    <text evidence="2">The sequence shown here is derived from an EMBL/GenBank/DDBJ whole genome shotgun (WGS) entry which is preliminary data.</text>
</comment>
<gene>
    <name evidence="2" type="ORF">PPSIR1_03538</name>
</gene>